<gene>
    <name evidence="3" type="ORF">SAMN02745912_02110</name>
</gene>
<sequence length="221" mass="25712">MGTSKKIWDNIERVDDCIITYMLYKEGKPIEIISKIRNISKERVEKDIIDAKIKLRTIKVNHHKKSLLDNILELSKDERFKFINEESQEKLEELTKEIKMKYRDIKNQEDKATLIWLIGELRDTSLLSLLSKDALNNNGNIRRMVCSALGKIGSQKALPILHRALRDNKPQVRQYAAKALKDIGNKSSLHILNEIIDRSNEKDYVKRACLKSIESINMRLI</sequence>
<accession>A0A1M6PD06</accession>
<dbReference type="STRING" id="1121301.SAMN02745912_02110"/>
<dbReference type="Proteomes" id="UP000184465">
    <property type="component" value="Unassembled WGS sequence"/>
</dbReference>
<dbReference type="SMART" id="SM00567">
    <property type="entry name" value="EZ_HEAT"/>
    <property type="match status" value="2"/>
</dbReference>
<organism evidence="3 4">
    <name type="scientific">Paramaledivibacter caminithermalis (strain DSM 15212 / CIP 107654 / DViRD3)</name>
    <name type="common">Clostridium caminithermale</name>
    <dbReference type="NCBI Taxonomy" id="1121301"/>
    <lineage>
        <taxon>Bacteria</taxon>
        <taxon>Bacillati</taxon>
        <taxon>Bacillota</taxon>
        <taxon>Clostridia</taxon>
        <taxon>Peptostreptococcales</taxon>
        <taxon>Caminicellaceae</taxon>
        <taxon>Paramaledivibacter</taxon>
    </lineage>
</organism>
<dbReference type="OrthoDB" id="1706421at2"/>
<dbReference type="PANTHER" id="PTHR12697:SF5">
    <property type="entry name" value="DEOXYHYPUSINE HYDROXYLASE"/>
    <property type="match status" value="1"/>
</dbReference>
<dbReference type="Pfam" id="PF13646">
    <property type="entry name" value="HEAT_2"/>
    <property type="match status" value="1"/>
</dbReference>
<evidence type="ECO:0000256" key="1">
    <source>
        <dbReference type="ARBA" id="ARBA00045876"/>
    </source>
</evidence>
<dbReference type="InterPro" id="IPR021133">
    <property type="entry name" value="HEAT_type_2"/>
</dbReference>
<dbReference type="InterPro" id="IPR004155">
    <property type="entry name" value="PBS_lyase_HEAT"/>
</dbReference>
<dbReference type="RefSeq" id="WP_073149635.1">
    <property type="nucleotide sequence ID" value="NZ_FRAG01000023.1"/>
</dbReference>
<evidence type="ECO:0000313" key="4">
    <source>
        <dbReference type="Proteomes" id="UP000184465"/>
    </source>
</evidence>
<dbReference type="InterPro" id="IPR011989">
    <property type="entry name" value="ARM-like"/>
</dbReference>
<dbReference type="SUPFAM" id="SSF48371">
    <property type="entry name" value="ARM repeat"/>
    <property type="match status" value="1"/>
</dbReference>
<dbReference type="PROSITE" id="PS50077">
    <property type="entry name" value="HEAT_REPEAT"/>
    <property type="match status" value="1"/>
</dbReference>
<evidence type="ECO:0000313" key="3">
    <source>
        <dbReference type="EMBL" id="SHK05814.1"/>
    </source>
</evidence>
<reference evidence="3 4" key="1">
    <citation type="submission" date="2016-11" db="EMBL/GenBank/DDBJ databases">
        <authorList>
            <person name="Jaros S."/>
            <person name="Januszkiewicz K."/>
            <person name="Wedrychowicz H."/>
        </authorList>
    </citation>
    <scope>NUCLEOTIDE SEQUENCE [LARGE SCALE GENOMIC DNA]</scope>
    <source>
        <strain evidence="3 4">DSM 15212</strain>
    </source>
</reference>
<dbReference type="Gene3D" id="1.25.10.10">
    <property type="entry name" value="Leucine-rich Repeat Variant"/>
    <property type="match status" value="1"/>
</dbReference>
<dbReference type="InterPro" id="IPR016024">
    <property type="entry name" value="ARM-type_fold"/>
</dbReference>
<dbReference type="PANTHER" id="PTHR12697">
    <property type="entry name" value="PBS LYASE HEAT-LIKE PROTEIN"/>
    <property type="match status" value="1"/>
</dbReference>
<dbReference type="AlphaFoldDB" id="A0A1M6PD06"/>
<name>A0A1M6PD06_PARC5</name>
<dbReference type="EMBL" id="FRAG01000023">
    <property type="protein sequence ID" value="SHK05814.1"/>
    <property type="molecule type" value="Genomic_DNA"/>
</dbReference>
<evidence type="ECO:0000256" key="2">
    <source>
        <dbReference type="SAM" id="Coils"/>
    </source>
</evidence>
<feature type="coiled-coil region" evidence="2">
    <location>
        <begin position="84"/>
        <end position="111"/>
    </location>
</feature>
<dbReference type="GO" id="GO:0016491">
    <property type="term" value="F:oxidoreductase activity"/>
    <property type="evidence" value="ECO:0007669"/>
    <property type="project" value="TreeGrafter"/>
</dbReference>
<proteinExistence type="predicted"/>
<keyword evidence="2" id="KW-0175">Coiled coil</keyword>
<protein>
    <submittedName>
        <fullName evidence="3">HEAT repeat-containing protein</fullName>
    </submittedName>
</protein>
<comment type="function">
    <text evidence="1">Catalyzes the hydroxylation of the N(6)-(4-aminobutyl)-L-lysine intermediate produced by deoxyhypusine synthase/DHPS on a critical lysine of the eukaryotic translation initiation factor 5A/eIF-5A. This is the second step of the post-translational modification of that lysine into an unusual amino acid residue named hypusine. Hypusination is unique to mature eIF-5A factor and is essential for its function.</text>
</comment>
<keyword evidence="4" id="KW-1185">Reference proteome</keyword>